<evidence type="ECO:0000256" key="1">
    <source>
        <dbReference type="SAM" id="MobiDB-lite"/>
    </source>
</evidence>
<evidence type="ECO:0000313" key="3">
    <source>
        <dbReference type="EMBL" id="TWT52597.1"/>
    </source>
</evidence>
<protein>
    <recommendedName>
        <fullName evidence="2">DUF11 domain-containing protein</fullName>
    </recommendedName>
</protein>
<accession>A0A5C5WPV3</accession>
<feature type="compositionally biased region" description="Polar residues" evidence="1">
    <location>
        <begin position="93"/>
        <end position="104"/>
    </location>
</feature>
<dbReference type="Pfam" id="PF01345">
    <property type="entry name" value="DUF11"/>
    <property type="match status" value="1"/>
</dbReference>
<evidence type="ECO:0000313" key="4">
    <source>
        <dbReference type="Proteomes" id="UP000316598"/>
    </source>
</evidence>
<dbReference type="EMBL" id="SJPI01000001">
    <property type="protein sequence ID" value="TWT52597.1"/>
    <property type="molecule type" value="Genomic_DNA"/>
</dbReference>
<dbReference type="OrthoDB" id="252486at2"/>
<reference evidence="3 4" key="1">
    <citation type="submission" date="2019-02" db="EMBL/GenBank/DDBJ databases">
        <title>Deep-cultivation of Planctomycetes and their phenomic and genomic characterization uncovers novel biology.</title>
        <authorList>
            <person name="Wiegand S."/>
            <person name="Jogler M."/>
            <person name="Boedeker C."/>
            <person name="Pinto D."/>
            <person name="Vollmers J."/>
            <person name="Rivas-Marin E."/>
            <person name="Kohn T."/>
            <person name="Peeters S.H."/>
            <person name="Heuer A."/>
            <person name="Rast P."/>
            <person name="Oberbeckmann S."/>
            <person name="Bunk B."/>
            <person name="Jeske O."/>
            <person name="Meyerdierks A."/>
            <person name="Storesund J.E."/>
            <person name="Kallscheuer N."/>
            <person name="Luecker S."/>
            <person name="Lage O.M."/>
            <person name="Pohl T."/>
            <person name="Merkel B.J."/>
            <person name="Hornburger P."/>
            <person name="Mueller R.-W."/>
            <person name="Bruemmer F."/>
            <person name="Labrenz M."/>
            <person name="Spormann A.M."/>
            <person name="Op Den Camp H."/>
            <person name="Overmann J."/>
            <person name="Amann R."/>
            <person name="Jetten M.S.M."/>
            <person name="Mascher T."/>
            <person name="Medema M.H."/>
            <person name="Devos D.P."/>
            <person name="Kaster A.-K."/>
            <person name="Ovreas L."/>
            <person name="Rohde M."/>
            <person name="Galperin M.Y."/>
            <person name="Jogler C."/>
        </authorList>
    </citation>
    <scope>NUCLEOTIDE SEQUENCE [LARGE SCALE GENOMIC DNA]</scope>
    <source>
        <strain evidence="3 4">Pla22</strain>
    </source>
</reference>
<dbReference type="InterPro" id="IPR047589">
    <property type="entry name" value="DUF11_rpt"/>
</dbReference>
<feature type="domain" description="DUF11" evidence="2">
    <location>
        <begin position="380"/>
        <end position="473"/>
    </location>
</feature>
<sequence length="474" mass="50300">MTPVANLKTNMNQANAFLAPIGAGMKLTGHRRCVATIGALVCGLMIGCATSNKPSPSGFRMPGGKAPAMPTSTGSGMPGSPVHPVTPSYPGPTDSTHSTSTQGPSGIQQVNYEYVGDYPSSDCGTPDLSFGVSGGCTAGCCASGSCASGSCAPAQVIPHGYAPSAGMMNVYGVDPQEFLCDGGDQHGDARVLRDESIDGLQPEDTIVHYTTEAGDIEVVPSNRVCVYAPRFKSVRKITGVRAGEHAVGLAGVDLPVGTNRIEIEEGGVMIGESIELGHADVARRLDAMRERNRGVPVEGIAQIEQATDVLALLVGMKFDQISLLQEDQKAMLEELALAAVAWTIDESVEVEIQDLKTPVLTRDQSVEGFTIYEFPDAGRLRICKLADRHDALPGELINFAIRIENVGDSAVDQVLITDNLVTRLEYVAESQTCSVGAEFETVVNEGQSLQLIWKLTDKLRVGESATMRFRCKVR</sequence>
<dbReference type="AlphaFoldDB" id="A0A5C5WPV3"/>
<feature type="region of interest" description="Disordered" evidence="1">
    <location>
        <begin position="56"/>
        <end position="104"/>
    </location>
</feature>
<dbReference type="InterPro" id="IPR001434">
    <property type="entry name" value="OmcB-like_DUF11"/>
</dbReference>
<organism evidence="3 4">
    <name type="scientific">Rubripirellula amarantea</name>
    <dbReference type="NCBI Taxonomy" id="2527999"/>
    <lineage>
        <taxon>Bacteria</taxon>
        <taxon>Pseudomonadati</taxon>
        <taxon>Planctomycetota</taxon>
        <taxon>Planctomycetia</taxon>
        <taxon>Pirellulales</taxon>
        <taxon>Pirellulaceae</taxon>
        <taxon>Rubripirellula</taxon>
    </lineage>
</organism>
<dbReference type="NCBIfam" id="TIGR01451">
    <property type="entry name" value="B_ant_repeat"/>
    <property type="match status" value="1"/>
</dbReference>
<evidence type="ECO:0000259" key="2">
    <source>
        <dbReference type="Pfam" id="PF01345"/>
    </source>
</evidence>
<dbReference type="Proteomes" id="UP000316598">
    <property type="component" value="Unassembled WGS sequence"/>
</dbReference>
<gene>
    <name evidence="3" type="ORF">Pla22_02210</name>
</gene>
<proteinExistence type="predicted"/>
<name>A0A5C5WPV3_9BACT</name>
<comment type="caution">
    <text evidence="3">The sequence shown here is derived from an EMBL/GenBank/DDBJ whole genome shotgun (WGS) entry which is preliminary data.</text>
</comment>
<keyword evidence="4" id="KW-1185">Reference proteome</keyword>